<dbReference type="GO" id="GO:0042554">
    <property type="term" value="P:superoxide anion generation"/>
    <property type="evidence" value="ECO:0007669"/>
    <property type="project" value="TreeGrafter"/>
</dbReference>
<feature type="region of interest" description="Disordered" evidence="4">
    <location>
        <begin position="87"/>
        <end position="108"/>
    </location>
</feature>
<dbReference type="AlphaFoldDB" id="A0AA36G860"/>
<dbReference type="GO" id="GO:0005737">
    <property type="term" value="C:cytoplasm"/>
    <property type="evidence" value="ECO:0007669"/>
    <property type="project" value="TreeGrafter"/>
</dbReference>
<dbReference type="Proteomes" id="UP001177023">
    <property type="component" value="Unassembled WGS sequence"/>
</dbReference>
<keyword evidence="2" id="KW-0677">Repeat</keyword>
<dbReference type="SMART" id="SM00326">
    <property type="entry name" value="SH3"/>
    <property type="match status" value="3"/>
</dbReference>
<protein>
    <recommendedName>
        <fullName evidence="5">SH3 domain-containing protein</fullName>
    </recommendedName>
</protein>
<evidence type="ECO:0000313" key="6">
    <source>
        <dbReference type="EMBL" id="CAJ0576168.1"/>
    </source>
</evidence>
<dbReference type="Gene3D" id="2.30.30.40">
    <property type="entry name" value="SH3 Domains"/>
    <property type="match status" value="2"/>
</dbReference>
<dbReference type="InterPro" id="IPR051228">
    <property type="entry name" value="NADPH_Oxidase/PX-Domain"/>
</dbReference>
<evidence type="ECO:0000256" key="4">
    <source>
        <dbReference type="SAM" id="MobiDB-lite"/>
    </source>
</evidence>
<evidence type="ECO:0000256" key="3">
    <source>
        <dbReference type="PROSITE-ProRule" id="PRU00192"/>
    </source>
</evidence>
<feature type="domain" description="SH3" evidence="5">
    <location>
        <begin position="194"/>
        <end position="254"/>
    </location>
</feature>
<dbReference type="InterPro" id="IPR001452">
    <property type="entry name" value="SH3_domain"/>
</dbReference>
<evidence type="ECO:0000256" key="1">
    <source>
        <dbReference type="ARBA" id="ARBA00022443"/>
    </source>
</evidence>
<dbReference type="EMBL" id="CATQJA010002642">
    <property type="protein sequence ID" value="CAJ0576168.1"/>
    <property type="molecule type" value="Genomic_DNA"/>
</dbReference>
<keyword evidence="1 3" id="KW-0728">SH3 domain</keyword>
<dbReference type="InterPro" id="IPR036028">
    <property type="entry name" value="SH3-like_dom_sf"/>
</dbReference>
<evidence type="ECO:0000256" key="2">
    <source>
        <dbReference type="ARBA" id="ARBA00022737"/>
    </source>
</evidence>
<dbReference type="Pfam" id="PF00018">
    <property type="entry name" value="SH3_1"/>
    <property type="match status" value="1"/>
</dbReference>
<dbReference type="GO" id="GO:0016176">
    <property type="term" value="F:superoxide-generating NADPH oxidase activator activity"/>
    <property type="evidence" value="ECO:0007669"/>
    <property type="project" value="TreeGrafter"/>
</dbReference>
<dbReference type="PANTHER" id="PTHR15706">
    <property type="entry name" value="SH3 MULTIPLE DOMAIN"/>
    <property type="match status" value="1"/>
</dbReference>
<dbReference type="PROSITE" id="PS50002">
    <property type="entry name" value="SH3"/>
    <property type="match status" value="1"/>
</dbReference>
<keyword evidence="7" id="KW-1185">Reference proteome</keyword>
<organism evidence="6 7">
    <name type="scientific">Mesorhabditis spiculigera</name>
    <dbReference type="NCBI Taxonomy" id="96644"/>
    <lineage>
        <taxon>Eukaryota</taxon>
        <taxon>Metazoa</taxon>
        <taxon>Ecdysozoa</taxon>
        <taxon>Nematoda</taxon>
        <taxon>Chromadorea</taxon>
        <taxon>Rhabditida</taxon>
        <taxon>Rhabditina</taxon>
        <taxon>Rhabditomorpha</taxon>
        <taxon>Rhabditoidea</taxon>
        <taxon>Rhabditidae</taxon>
        <taxon>Mesorhabditinae</taxon>
        <taxon>Mesorhabditis</taxon>
    </lineage>
</organism>
<evidence type="ECO:0000259" key="5">
    <source>
        <dbReference type="PROSITE" id="PS50002"/>
    </source>
</evidence>
<accession>A0AA36G860</accession>
<sequence>MGLLSKFGRILGGEREKSAYDGLWVRGDSTATFPPFTQAQVNDEVSVTVGAEVRAVYKDHEWIYVERADGRRGFIPDDHCRIRVPLSYDPTQSTSPVPPLQPRPKISRRDSEKIKRELLKHNRCLEPHSQPDATARHPISAHTMQRRPQETKGKALLRRADTFHAGDKLDESNLERFLKSLPVEKHEGQPFVKAPQGTVRVREPFENRNAEEVAIARGEQVTLLNTSDPDWTLVRNQAGEEGFVPSHCLAGFPVLTENRPALDVLVVESYRSDAKLDLEVAHGEWLKCEQPEVNGWFWAEKLDGSAKGFVPSAFCIVATHI</sequence>
<proteinExistence type="predicted"/>
<dbReference type="CDD" id="cd00174">
    <property type="entry name" value="SH3"/>
    <property type="match status" value="1"/>
</dbReference>
<comment type="caution">
    <text evidence="6">The sequence shown here is derived from an EMBL/GenBank/DDBJ whole genome shotgun (WGS) entry which is preliminary data.</text>
</comment>
<dbReference type="SUPFAM" id="SSF50044">
    <property type="entry name" value="SH3-domain"/>
    <property type="match status" value="3"/>
</dbReference>
<dbReference type="PANTHER" id="PTHR15706:SF2">
    <property type="entry name" value="SH3 AND PX DOMAIN-CONTAINING PROTEIN 2A"/>
    <property type="match status" value="1"/>
</dbReference>
<name>A0AA36G860_9BILA</name>
<gene>
    <name evidence="6" type="ORF">MSPICULIGERA_LOCUS14467</name>
</gene>
<dbReference type="Pfam" id="PF07653">
    <property type="entry name" value="SH3_2"/>
    <property type="match status" value="1"/>
</dbReference>
<reference evidence="6" key="1">
    <citation type="submission" date="2023-06" db="EMBL/GenBank/DDBJ databases">
        <authorList>
            <person name="Delattre M."/>
        </authorList>
    </citation>
    <scope>NUCLEOTIDE SEQUENCE</scope>
    <source>
        <strain evidence="6">AF72</strain>
    </source>
</reference>
<evidence type="ECO:0000313" key="7">
    <source>
        <dbReference type="Proteomes" id="UP001177023"/>
    </source>
</evidence>
<feature type="non-terminal residue" evidence="6">
    <location>
        <position position="1"/>
    </location>
</feature>